<keyword evidence="6" id="KW-1185">Reference proteome</keyword>
<dbReference type="PANTHER" id="PTHR43280:SF2">
    <property type="entry name" value="HTH-TYPE TRANSCRIPTIONAL REGULATOR EXSA"/>
    <property type="match status" value="1"/>
</dbReference>
<evidence type="ECO:0000256" key="1">
    <source>
        <dbReference type="ARBA" id="ARBA00023015"/>
    </source>
</evidence>
<evidence type="ECO:0000259" key="4">
    <source>
        <dbReference type="PROSITE" id="PS01124"/>
    </source>
</evidence>
<dbReference type="Gene3D" id="1.10.10.60">
    <property type="entry name" value="Homeodomain-like"/>
    <property type="match status" value="1"/>
</dbReference>
<dbReference type="RefSeq" id="WP_382383723.1">
    <property type="nucleotide sequence ID" value="NZ_JBHMEZ010000012.1"/>
</dbReference>
<dbReference type="EMBL" id="JBHMEZ010000012">
    <property type="protein sequence ID" value="MFB9054233.1"/>
    <property type="molecule type" value="Genomic_DNA"/>
</dbReference>
<dbReference type="PANTHER" id="PTHR43280">
    <property type="entry name" value="ARAC-FAMILY TRANSCRIPTIONAL REGULATOR"/>
    <property type="match status" value="1"/>
</dbReference>
<feature type="domain" description="HTH araC/xylS-type" evidence="4">
    <location>
        <begin position="114"/>
        <end position="182"/>
    </location>
</feature>
<dbReference type="InterPro" id="IPR018060">
    <property type="entry name" value="HTH_AraC"/>
</dbReference>
<dbReference type="SMART" id="SM00342">
    <property type="entry name" value="HTH_ARAC"/>
    <property type="match status" value="1"/>
</dbReference>
<keyword evidence="3" id="KW-0804">Transcription</keyword>
<evidence type="ECO:0000313" key="6">
    <source>
        <dbReference type="Proteomes" id="UP001589605"/>
    </source>
</evidence>
<comment type="caution">
    <text evidence="5">The sequence shown here is derived from an EMBL/GenBank/DDBJ whole genome shotgun (WGS) entry which is preliminary data.</text>
</comment>
<proteinExistence type="predicted"/>
<keyword evidence="1" id="KW-0805">Transcription regulation</keyword>
<sequence>MSTQDKQIKQHLYIKNMVCDRCKASVKQLLDALQIPVYALHLGDVVVGPIATETYTVLKEKLQDYGFELITSEDDVLIEQIKTVLIETLDVSENQNMKISELLTQKIPKDYSVLSKFFSKRMGITIEKYVIQLKIEKVKELLQLGQLQFAEIADSLGYTSSSHLANQFKTITGMSMSDYKSSQQWDRKTIDKII</sequence>
<accession>A0ABV5F514</accession>
<dbReference type="Pfam" id="PF12833">
    <property type="entry name" value="HTH_18"/>
    <property type="match status" value="1"/>
</dbReference>
<dbReference type="Proteomes" id="UP001589605">
    <property type="component" value="Unassembled WGS sequence"/>
</dbReference>
<organism evidence="5 6">
    <name type="scientific">Formosa undariae</name>
    <dbReference type="NCBI Taxonomy" id="1325436"/>
    <lineage>
        <taxon>Bacteria</taxon>
        <taxon>Pseudomonadati</taxon>
        <taxon>Bacteroidota</taxon>
        <taxon>Flavobacteriia</taxon>
        <taxon>Flavobacteriales</taxon>
        <taxon>Flavobacteriaceae</taxon>
        <taxon>Formosa</taxon>
    </lineage>
</organism>
<evidence type="ECO:0000256" key="3">
    <source>
        <dbReference type="ARBA" id="ARBA00023163"/>
    </source>
</evidence>
<evidence type="ECO:0000256" key="2">
    <source>
        <dbReference type="ARBA" id="ARBA00023125"/>
    </source>
</evidence>
<keyword evidence="2" id="KW-0238">DNA-binding</keyword>
<evidence type="ECO:0000313" key="5">
    <source>
        <dbReference type="EMBL" id="MFB9054233.1"/>
    </source>
</evidence>
<reference evidence="5 6" key="1">
    <citation type="submission" date="2024-09" db="EMBL/GenBank/DDBJ databases">
        <authorList>
            <person name="Sun Q."/>
            <person name="Mori K."/>
        </authorList>
    </citation>
    <scope>NUCLEOTIDE SEQUENCE [LARGE SCALE GENOMIC DNA]</scope>
    <source>
        <strain evidence="5 6">CECT 8286</strain>
    </source>
</reference>
<gene>
    <name evidence="5" type="ORF">ACFFVB_14190</name>
</gene>
<name>A0ABV5F514_9FLAO</name>
<dbReference type="InterPro" id="IPR009057">
    <property type="entry name" value="Homeodomain-like_sf"/>
</dbReference>
<dbReference type="PROSITE" id="PS01124">
    <property type="entry name" value="HTH_ARAC_FAMILY_2"/>
    <property type="match status" value="1"/>
</dbReference>
<protein>
    <submittedName>
        <fullName evidence="5">Helix-turn-helix domain-containing protein</fullName>
    </submittedName>
</protein>
<dbReference type="SUPFAM" id="SSF46689">
    <property type="entry name" value="Homeodomain-like"/>
    <property type="match status" value="1"/>
</dbReference>